<feature type="transmembrane region" description="Helical" evidence="3">
    <location>
        <begin position="235"/>
        <end position="254"/>
    </location>
</feature>
<feature type="transmembrane region" description="Helical" evidence="3">
    <location>
        <begin position="740"/>
        <end position="763"/>
    </location>
</feature>
<evidence type="ECO:0000256" key="2">
    <source>
        <dbReference type="SAM" id="MobiDB-lite"/>
    </source>
</evidence>
<feature type="transmembrane region" description="Helical" evidence="3">
    <location>
        <begin position="180"/>
        <end position="200"/>
    </location>
</feature>
<protein>
    <submittedName>
        <fullName evidence="4">Putative membrane protein</fullName>
    </submittedName>
</protein>
<feature type="transmembrane region" description="Helical" evidence="3">
    <location>
        <begin position="465"/>
        <end position="483"/>
    </location>
</feature>
<dbReference type="PIRSF" id="PIRSF035905">
    <property type="entry name" value="UCP035905_mp"/>
    <property type="match status" value="1"/>
</dbReference>
<gene>
    <name evidence="4" type="ORF">C7389_12462</name>
</gene>
<feature type="transmembrane region" description="Helical" evidence="3">
    <location>
        <begin position="445"/>
        <end position="460"/>
    </location>
</feature>
<dbReference type="AlphaFoldDB" id="A0A4V3BLJ0"/>
<dbReference type="Proteomes" id="UP000295129">
    <property type="component" value="Unassembled WGS sequence"/>
</dbReference>
<feature type="transmembrane region" description="Helical" evidence="3">
    <location>
        <begin position="708"/>
        <end position="728"/>
    </location>
</feature>
<feature type="transmembrane region" description="Helical" evidence="3">
    <location>
        <begin position="876"/>
        <end position="893"/>
    </location>
</feature>
<keyword evidence="3" id="KW-0812">Transmembrane</keyword>
<comment type="caution">
    <text evidence="4">The sequence shown here is derived from an EMBL/GenBank/DDBJ whole genome shotgun (WGS) entry which is preliminary data.</text>
</comment>
<evidence type="ECO:0000256" key="3">
    <source>
        <dbReference type="SAM" id="Phobius"/>
    </source>
</evidence>
<feature type="transmembrane region" description="Helical" evidence="3">
    <location>
        <begin position="340"/>
        <end position="357"/>
    </location>
</feature>
<dbReference type="RefSeq" id="WP_162851798.1">
    <property type="nucleotide sequence ID" value="NZ_SNVV01000024.1"/>
</dbReference>
<feature type="transmembrane region" description="Helical" evidence="3">
    <location>
        <begin position="366"/>
        <end position="384"/>
    </location>
</feature>
<feature type="transmembrane region" description="Helical" evidence="3">
    <location>
        <begin position="151"/>
        <end position="168"/>
    </location>
</feature>
<dbReference type="InterPro" id="IPR019286">
    <property type="entry name" value="DUF2339_TM"/>
</dbReference>
<feature type="transmembrane region" description="Helical" evidence="3">
    <location>
        <begin position="560"/>
        <end position="578"/>
    </location>
</feature>
<feature type="transmembrane region" description="Helical" evidence="3">
    <location>
        <begin position="495"/>
        <end position="517"/>
    </location>
</feature>
<feature type="transmembrane region" description="Helical" evidence="3">
    <location>
        <begin position="309"/>
        <end position="328"/>
    </location>
</feature>
<feature type="transmembrane region" description="Helical" evidence="3">
    <location>
        <begin position="529"/>
        <end position="548"/>
    </location>
</feature>
<name>A0A4V3BLJ0_9RHOO</name>
<proteinExistence type="predicted"/>
<feature type="transmembrane region" description="Helical" evidence="3">
    <location>
        <begin position="286"/>
        <end position="302"/>
    </location>
</feature>
<feature type="transmembrane region" description="Helical" evidence="3">
    <location>
        <begin position="261"/>
        <end position="280"/>
    </location>
</feature>
<accession>A0A4V3BLJ0</accession>
<feature type="transmembrane region" description="Helical" evidence="3">
    <location>
        <begin position="390"/>
        <end position="409"/>
    </location>
</feature>
<feature type="transmembrane region" description="Helical" evidence="3">
    <location>
        <begin position="673"/>
        <end position="696"/>
    </location>
</feature>
<feature type="transmembrane region" description="Helical" evidence="3">
    <location>
        <begin position="22"/>
        <end position="38"/>
    </location>
</feature>
<dbReference type="PANTHER" id="PTHR38434:SF1">
    <property type="entry name" value="BLL2549 PROTEIN"/>
    <property type="match status" value="1"/>
</dbReference>
<feature type="transmembrane region" description="Helical" evidence="3">
    <location>
        <begin position="783"/>
        <end position="802"/>
    </location>
</feature>
<evidence type="ECO:0000256" key="1">
    <source>
        <dbReference type="SAM" id="Coils"/>
    </source>
</evidence>
<organism evidence="4 5">
    <name type="scientific">Azoarcus indigens</name>
    <dbReference type="NCBI Taxonomy" id="29545"/>
    <lineage>
        <taxon>Bacteria</taxon>
        <taxon>Pseudomonadati</taxon>
        <taxon>Pseudomonadota</taxon>
        <taxon>Betaproteobacteria</taxon>
        <taxon>Rhodocyclales</taxon>
        <taxon>Zoogloeaceae</taxon>
        <taxon>Azoarcus</taxon>
    </lineage>
</organism>
<feature type="transmembrane region" description="Helical" evidence="3">
    <location>
        <begin position="421"/>
        <end position="439"/>
    </location>
</feature>
<sequence length="915" mass="97076">MKLLLWILAGAAAGWLGEAPGLLAGALLGGLVGSLQLRQDRLDQQEKRLSTLETELVALRRQLRQGMAQPQSALVPPPLPSQPANAPVSTAAEETLHFDLDLPAATSDTTPAAPAPVPLATTRPAPAGADSSFDLDALHERFRAWLFGGNLMVRAGLLVLFFGLAFLARYATENFQLSPALRLGGIASVGLVLAAVGWRLRERRRGYALSLQGGGIAVLYLVSFAALRLYGLLEAGQALALMVALVAVSAWLALRQDAPVLAIIGSAGGFAAPILTSTGAGNHVQLFGYYALLNAGILLLAWRRAWRGLNLTGALFTFGIGLAWGFHYYQPAHFGSVEPFLLLFWLMYLAAAVAYSWRHAPRVDTLLLFAVPAVAFGLQAALVHDMRYGLAWSAAAAGALYLLLAAGLHRRRRSELSPLRDALLALGIVFATLAIPLAVSGHWSAAAWALEGAALWWVGLRQRRWLASAAGLLLQLGAGLMFAETLSQGGQLRALPLLNSAWLGSSLIAAAGLLSAWFAHREAQRCPPAVGLGLLGWALLWWLTGGWAEIDAHLYTGLRPAAQLLFFAATAATATWAADRLDWSGLRLAGLLPLAGMVLNLLQAWSYGVPPSEHLGWLAWPLALTAHYHALRALQRGPLPAPLLGHLHGAGVVLVAVALARDLGLRLQTPELGGAWALAALALPVALLLGLLVRLSRGQRWPMTQWRAAYLLSAGAPLAAGLALWSLALQLPSAGDPAPFSYLPLLNPLELVLVAALGVIALWLRALRREHLLAAPVLERLRWLLAALVFIVANGVLLRAMHHLGGLAWEPLALLADSRAQTGLSLFWALLGLSLMLLANRRGSRLPWLAGAGLMAAVVAKLFLVDMAASGTLERIVAFISAGVVLLVVGYFSPLPPREGDKADSKAADNGAPPA</sequence>
<feature type="transmembrane region" description="Helical" evidence="3">
    <location>
        <begin position="590"/>
        <end position="608"/>
    </location>
</feature>
<dbReference type="EMBL" id="SNVV01000024">
    <property type="protein sequence ID" value="TDN46902.1"/>
    <property type="molecule type" value="Genomic_DNA"/>
</dbReference>
<feature type="transmembrane region" description="Helical" evidence="3">
    <location>
        <begin position="207"/>
        <end position="229"/>
    </location>
</feature>
<feature type="coiled-coil region" evidence="1">
    <location>
        <begin position="35"/>
        <end position="69"/>
    </location>
</feature>
<feature type="transmembrane region" description="Helical" evidence="3">
    <location>
        <begin position="822"/>
        <end position="839"/>
    </location>
</feature>
<keyword evidence="3" id="KW-1133">Transmembrane helix</keyword>
<feature type="region of interest" description="Disordered" evidence="2">
    <location>
        <begin position="69"/>
        <end position="88"/>
    </location>
</feature>
<dbReference type="PANTHER" id="PTHR38434">
    <property type="entry name" value="BLL2549 PROTEIN"/>
    <property type="match status" value="1"/>
</dbReference>
<dbReference type="Pfam" id="PF10101">
    <property type="entry name" value="DUF2339"/>
    <property type="match status" value="1"/>
</dbReference>
<feature type="transmembrane region" description="Helical" evidence="3">
    <location>
        <begin position="846"/>
        <end position="864"/>
    </location>
</feature>
<reference evidence="4 5" key="1">
    <citation type="submission" date="2019-03" db="EMBL/GenBank/DDBJ databases">
        <title>Genomic Encyclopedia of Type Strains, Phase IV (KMG-IV): sequencing the most valuable type-strain genomes for metagenomic binning, comparative biology and taxonomic classification.</title>
        <authorList>
            <person name="Goeker M."/>
        </authorList>
    </citation>
    <scope>NUCLEOTIDE SEQUENCE [LARGE SCALE GENOMIC DNA]</scope>
    <source>
        <strain evidence="4 5">DSM 12121</strain>
    </source>
</reference>
<dbReference type="InterPro" id="IPR014600">
    <property type="entry name" value="UCP035905_mem"/>
</dbReference>
<keyword evidence="3" id="KW-0472">Membrane</keyword>
<evidence type="ECO:0000313" key="5">
    <source>
        <dbReference type="Proteomes" id="UP000295129"/>
    </source>
</evidence>
<evidence type="ECO:0000313" key="4">
    <source>
        <dbReference type="EMBL" id="TDN46902.1"/>
    </source>
</evidence>
<keyword evidence="1" id="KW-0175">Coiled coil</keyword>
<keyword evidence="5" id="KW-1185">Reference proteome</keyword>